<gene>
    <name evidence="7" type="ORF">NC595_19445</name>
</gene>
<dbReference type="Pfam" id="PF02685">
    <property type="entry name" value="Glucokinase"/>
    <property type="match status" value="1"/>
</dbReference>
<evidence type="ECO:0000256" key="5">
    <source>
        <dbReference type="RuleBase" id="RU004046"/>
    </source>
</evidence>
<evidence type="ECO:0000256" key="4">
    <source>
        <dbReference type="ARBA" id="ARBA00022840"/>
    </source>
</evidence>
<keyword evidence="6" id="KW-0812">Transmembrane</keyword>
<dbReference type="EMBL" id="JAMZEK010000005">
    <property type="protein sequence ID" value="MCP1376230.1"/>
    <property type="molecule type" value="Genomic_DNA"/>
</dbReference>
<evidence type="ECO:0000256" key="6">
    <source>
        <dbReference type="SAM" id="Phobius"/>
    </source>
</evidence>
<dbReference type="PANTHER" id="PTHR47690">
    <property type="entry name" value="GLUCOKINASE"/>
    <property type="match status" value="1"/>
</dbReference>
<proteinExistence type="inferred from homology"/>
<dbReference type="EC" id="2.7.1.2" evidence="7"/>
<keyword evidence="6" id="KW-0472">Membrane</keyword>
<evidence type="ECO:0000313" key="7">
    <source>
        <dbReference type="EMBL" id="MCP1376230.1"/>
    </source>
</evidence>
<dbReference type="InterPro" id="IPR050201">
    <property type="entry name" value="Bacterial_glucokinase"/>
</dbReference>
<evidence type="ECO:0000256" key="2">
    <source>
        <dbReference type="ARBA" id="ARBA00022741"/>
    </source>
</evidence>
<keyword evidence="8" id="KW-1185">Reference proteome</keyword>
<feature type="transmembrane region" description="Helical" evidence="6">
    <location>
        <begin position="268"/>
        <end position="292"/>
    </location>
</feature>
<dbReference type="NCBIfam" id="NF009073">
    <property type="entry name" value="PRK12408.1"/>
    <property type="match status" value="1"/>
</dbReference>
<dbReference type="PANTHER" id="PTHR47690:SF1">
    <property type="entry name" value="GLUCOKINASE"/>
    <property type="match status" value="1"/>
</dbReference>
<keyword evidence="1 7" id="KW-0808">Transferase</keyword>
<dbReference type="CDD" id="cd24008">
    <property type="entry name" value="ASKHA_NBD_GLK"/>
    <property type="match status" value="1"/>
</dbReference>
<comment type="caution">
    <text evidence="7">The sequence shown here is derived from an EMBL/GenBank/DDBJ whole genome shotgun (WGS) entry which is preliminary data.</text>
</comment>
<dbReference type="InterPro" id="IPR003836">
    <property type="entry name" value="Glucokinase"/>
</dbReference>
<dbReference type="RefSeq" id="WP_253569043.1">
    <property type="nucleotide sequence ID" value="NZ_JAMZEK010000005.1"/>
</dbReference>
<evidence type="ECO:0000256" key="1">
    <source>
        <dbReference type="ARBA" id="ARBA00022679"/>
    </source>
</evidence>
<evidence type="ECO:0000256" key="3">
    <source>
        <dbReference type="ARBA" id="ARBA00022777"/>
    </source>
</evidence>
<protein>
    <submittedName>
        <fullName evidence="7">Glucokinase</fullName>
        <ecNumber evidence="7">2.7.1.2</ecNumber>
    </submittedName>
</protein>
<keyword evidence="2" id="KW-0547">Nucleotide-binding</keyword>
<dbReference type="GO" id="GO:0004340">
    <property type="term" value="F:glucokinase activity"/>
    <property type="evidence" value="ECO:0007669"/>
    <property type="project" value="UniProtKB-EC"/>
</dbReference>
<accession>A0ABT1FFR8</accession>
<dbReference type="Gene3D" id="3.30.420.40">
    <property type="match status" value="1"/>
</dbReference>
<keyword evidence="4" id="KW-0067">ATP-binding</keyword>
<dbReference type="InterPro" id="IPR043129">
    <property type="entry name" value="ATPase_NBD"/>
</dbReference>
<evidence type="ECO:0000313" key="8">
    <source>
        <dbReference type="Proteomes" id="UP001204615"/>
    </source>
</evidence>
<sequence>MNVAIDHLDRPEGVPVMPFLAADVGGTYARIALMRASPAGGRDIDVLAYRRFACADFSGLTEMLKTFVADEVHTPVRHCVLACAGQVMDDEVLNDNSAWPIDLRQLSEAMVLDEIAVLNDFEALGYAFDNRTDCGGRLLCGPDAHPEGPVLVIGPGTGLGAAARLPDSAGGHVLTTEAGQMDFAPNSLRERDVLAQLAPGGGYLAYERIVSGPGLLTLYATLCTLRGKVPWLTTPEGVTEAAAAGSDALAMEAVEIFCAALGSFAGSLAMTFMSAGGVYLAGGFLNSIFALLRRSAFEERFLHGRSVRAFLQRVPVRVSEHGRNGVLGAAKWYLKRGMSDVKPRQEVVAGSP</sequence>
<organism evidence="7 8">
    <name type="scientific">Dyella lutea</name>
    <dbReference type="NCBI Taxonomy" id="2950441"/>
    <lineage>
        <taxon>Bacteria</taxon>
        <taxon>Pseudomonadati</taxon>
        <taxon>Pseudomonadota</taxon>
        <taxon>Gammaproteobacteria</taxon>
        <taxon>Lysobacterales</taxon>
        <taxon>Rhodanobacteraceae</taxon>
        <taxon>Dyella</taxon>
    </lineage>
</organism>
<keyword evidence="3" id="KW-0418">Kinase</keyword>
<dbReference type="Proteomes" id="UP001204615">
    <property type="component" value="Unassembled WGS sequence"/>
</dbReference>
<keyword evidence="6" id="KW-1133">Transmembrane helix</keyword>
<dbReference type="Gene3D" id="3.40.367.20">
    <property type="match status" value="1"/>
</dbReference>
<comment type="similarity">
    <text evidence="5">Belongs to the bacterial glucokinase family.</text>
</comment>
<dbReference type="SUPFAM" id="SSF53067">
    <property type="entry name" value="Actin-like ATPase domain"/>
    <property type="match status" value="1"/>
</dbReference>
<reference evidence="7 8" key="1">
    <citation type="submission" date="2022-06" db="EMBL/GenBank/DDBJ databases">
        <title>Dyella sp. Sa strain:Sa Genome sequencing.</title>
        <authorList>
            <person name="Park S."/>
        </authorList>
    </citation>
    <scope>NUCLEOTIDE SEQUENCE [LARGE SCALE GENOMIC DNA]</scope>
    <source>
        <strain evidence="7 8">Sa</strain>
    </source>
</reference>
<name>A0ABT1FFR8_9GAMM</name>